<comment type="similarity">
    <text evidence="2 6">Belongs to the flagella basal body rod proteins family.</text>
</comment>
<evidence type="ECO:0000313" key="9">
    <source>
        <dbReference type="Proteomes" id="UP001177212"/>
    </source>
</evidence>
<keyword evidence="8" id="KW-0969">Cilium</keyword>
<dbReference type="PANTHER" id="PTHR30435">
    <property type="entry name" value="FLAGELLAR PROTEIN"/>
    <property type="match status" value="1"/>
</dbReference>
<name>A0ABT9FC82_9GAMM</name>
<keyword evidence="4 6" id="KW-0975">Bacterial flagellum</keyword>
<evidence type="ECO:0000256" key="3">
    <source>
        <dbReference type="ARBA" id="ARBA00014376"/>
    </source>
</evidence>
<dbReference type="InterPro" id="IPR001444">
    <property type="entry name" value="Flag_bb_rod_N"/>
</dbReference>
<comment type="function">
    <text evidence="5 6">Structural component of flagellum, the bacterial motility apparatus. Part of the rod structure of flagellar basal body.</text>
</comment>
<comment type="subunit">
    <text evidence="6">The basal body constitutes a major portion of the flagellar organelle and consists of a number of rings mounted on a central rod.</text>
</comment>
<sequence length="123" mass="12866">MAATFGVSEQALLLHSKRIGLISQNIANADTPNFKAKDIDFKSVLGAAGSRLSMSGTSEGHITSSIGNKAGFVNPAQLSLDGNTVDIEAEKVKLMEATQLYDVALQFVNGSIASKLEVIKGGK</sequence>
<evidence type="ECO:0000256" key="1">
    <source>
        <dbReference type="ARBA" id="ARBA00004117"/>
    </source>
</evidence>
<evidence type="ECO:0000256" key="5">
    <source>
        <dbReference type="ARBA" id="ARBA00024934"/>
    </source>
</evidence>
<feature type="domain" description="Flagellar basal body rod protein N-terminal" evidence="7">
    <location>
        <begin position="11"/>
        <end position="35"/>
    </location>
</feature>
<comment type="subcellular location">
    <subcellularLocation>
        <location evidence="1 6">Bacterial flagellum basal body</location>
    </subcellularLocation>
</comment>
<evidence type="ECO:0000256" key="2">
    <source>
        <dbReference type="ARBA" id="ARBA00009677"/>
    </source>
</evidence>
<dbReference type="PANTHER" id="PTHR30435:SF12">
    <property type="entry name" value="FLAGELLAR BASAL BODY ROD PROTEIN FLGB"/>
    <property type="match status" value="1"/>
</dbReference>
<evidence type="ECO:0000313" key="8">
    <source>
        <dbReference type="EMBL" id="MDP2564356.1"/>
    </source>
</evidence>
<dbReference type="EMBL" id="JAUYVT010000004">
    <property type="protein sequence ID" value="MDP2564356.1"/>
    <property type="molecule type" value="Genomic_DNA"/>
</dbReference>
<reference evidence="8" key="1">
    <citation type="submission" date="2023-07" db="EMBL/GenBank/DDBJ databases">
        <title>Genome content predicts the carbon catabolic preferences of heterotrophic bacteria.</title>
        <authorList>
            <person name="Gralka M."/>
        </authorList>
    </citation>
    <scope>NUCLEOTIDE SEQUENCE</scope>
    <source>
        <strain evidence="8">4G09</strain>
    </source>
</reference>
<comment type="caution">
    <text evidence="8">The sequence shown here is derived from an EMBL/GenBank/DDBJ whole genome shotgun (WGS) entry which is preliminary data.</text>
</comment>
<keyword evidence="8" id="KW-0282">Flagellum</keyword>
<dbReference type="Pfam" id="PF00460">
    <property type="entry name" value="Flg_bb_rod"/>
    <property type="match status" value="1"/>
</dbReference>
<dbReference type="Proteomes" id="UP001177212">
    <property type="component" value="Unassembled WGS sequence"/>
</dbReference>
<proteinExistence type="inferred from homology"/>
<accession>A0ABT9FC82</accession>
<dbReference type="PIRSF" id="PIRSF002889">
    <property type="entry name" value="Rod_FlgB"/>
    <property type="match status" value="1"/>
</dbReference>
<evidence type="ECO:0000256" key="6">
    <source>
        <dbReference type="PIRNR" id="PIRNR002889"/>
    </source>
</evidence>
<dbReference type="NCBIfam" id="TIGR01396">
    <property type="entry name" value="FlgB"/>
    <property type="match status" value="1"/>
</dbReference>
<evidence type="ECO:0000259" key="7">
    <source>
        <dbReference type="Pfam" id="PF00460"/>
    </source>
</evidence>
<organism evidence="8 9">
    <name type="scientific">Pseudoalteromonas marina</name>
    <dbReference type="NCBI Taxonomy" id="267375"/>
    <lineage>
        <taxon>Bacteria</taxon>
        <taxon>Pseudomonadati</taxon>
        <taxon>Pseudomonadota</taxon>
        <taxon>Gammaproteobacteria</taxon>
        <taxon>Alteromonadales</taxon>
        <taxon>Pseudoalteromonadaceae</taxon>
        <taxon>Pseudoalteromonas</taxon>
    </lineage>
</organism>
<protein>
    <recommendedName>
        <fullName evidence="3 6">Flagellar basal body rod protein FlgB</fullName>
    </recommendedName>
</protein>
<dbReference type="InterPro" id="IPR006300">
    <property type="entry name" value="FlgB"/>
</dbReference>
<dbReference type="RefSeq" id="WP_305471635.1">
    <property type="nucleotide sequence ID" value="NZ_JAUYVT010000004.1"/>
</dbReference>
<evidence type="ECO:0000256" key="4">
    <source>
        <dbReference type="ARBA" id="ARBA00023143"/>
    </source>
</evidence>
<keyword evidence="9" id="KW-1185">Reference proteome</keyword>
<keyword evidence="8" id="KW-0966">Cell projection</keyword>
<gene>
    <name evidence="8" type="primary">flgB</name>
    <name evidence="8" type="ORF">Q8W34_06900</name>
</gene>